<sequence length="146" mass="17399">MPLHPVLERTGQTPDYVLEHAQFHVFDQRLRLPQSTSKFLSRNTLQLFSEELPIRVQELASPALYYQYTTGHSFLSEAWRQYAEQRLKRWTIAELYKIPSSRRPLNPTTFNSPFGSLPSRHELPASWDCADDQMAQWYRQWEEERK</sequence>
<dbReference type="EMBL" id="JADCTT010000003">
    <property type="protein sequence ID" value="KAF9756028.1"/>
    <property type="molecule type" value="Genomic_DNA"/>
</dbReference>
<protein>
    <submittedName>
        <fullName evidence="1">Uncharacterized protein</fullName>
    </submittedName>
</protein>
<proteinExistence type="predicted"/>
<organism evidence="1 2">
    <name type="scientific">Bionectria ochroleuca</name>
    <name type="common">Gliocladium roseum</name>
    <dbReference type="NCBI Taxonomy" id="29856"/>
    <lineage>
        <taxon>Eukaryota</taxon>
        <taxon>Fungi</taxon>
        <taxon>Dikarya</taxon>
        <taxon>Ascomycota</taxon>
        <taxon>Pezizomycotina</taxon>
        <taxon>Sordariomycetes</taxon>
        <taxon>Hypocreomycetidae</taxon>
        <taxon>Hypocreales</taxon>
        <taxon>Bionectriaceae</taxon>
        <taxon>Clonostachys</taxon>
    </lineage>
</organism>
<evidence type="ECO:0000313" key="1">
    <source>
        <dbReference type="EMBL" id="KAF9756028.1"/>
    </source>
</evidence>
<evidence type="ECO:0000313" key="2">
    <source>
        <dbReference type="Proteomes" id="UP000616885"/>
    </source>
</evidence>
<reference evidence="1" key="1">
    <citation type="submission" date="2020-10" db="EMBL/GenBank/DDBJ databases">
        <title>High-Quality Genome Resource of Clonostachys rosea strain S41 by Oxford Nanopore Long-Read Sequencing.</title>
        <authorList>
            <person name="Wang H."/>
        </authorList>
    </citation>
    <scope>NUCLEOTIDE SEQUENCE</scope>
    <source>
        <strain evidence="1">S41</strain>
    </source>
</reference>
<comment type="caution">
    <text evidence="1">The sequence shown here is derived from an EMBL/GenBank/DDBJ whole genome shotgun (WGS) entry which is preliminary data.</text>
</comment>
<accession>A0A8H7NI40</accession>
<name>A0A8H7NI40_BIOOC</name>
<dbReference type="AlphaFoldDB" id="A0A8H7NI40"/>
<gene>
    <name evidence="1" type="ORF">IM811_011469</name>
</gene>
<dbReference type="Proteomes" id="UP000616885">
    <property type="component" value="Unassembled WGS sequence"/>
</dbReference>